<comment type="caution">
    <text evidence="1">The sequence shown here is derived from an EMBL/GenBank/DDBJ whole genome shotgun (WGS) entry which is preliminary data.</text>
</comment>
<evidence type="ECO:0000313" key="1">
    <source>
        <dbReference type="EMBL" id="NDW43424.1"/>
    </source>
</evidence>
<proteinExistence type="predicted"/>
<reference evidence="1" key="1">
    <citation type="submission" date="2020-02" db="EMBL/GenBank/DDBJ databases">
        <title>Delineation of the pyrene-degrading pathway in Roseobacter clade bacteria by genomic analysis.</title>
        <authorList>
            <person name="Zhou H."/>
            <person name="Wang H."/>
        </authorList>
    </citation>
    <scope>NUCLEOTIDE SEQUENCE</scope>
    <source>
        <strain evidence="1">PrR005</strain>
    </source>
</reference>
<dbReference type="AlphaFoldDB" id="A0A6B2NM87"/>
<sequence>MMTWTDLTHDWASGFARVKSRFPELDERDMPFLKLDRARFEAYLADRHNLTMEEAREEFADFLYVEALNRECGG</sequence>
<name>A0A6B2NM87_9RHOB</name>
<gene>
    <name evidence="1" type="ORF">G0P99_00460</name>
</gene>
<dbReference type="EMBL" id="JAAGOX010000001">
    <property type="protein sequence ID" value="NDW43424.1"/>
    <property type="molecule type" value="Genomic_DNA"/>
</dbReference>
<organism evidence="1">
    <name type="scientific">Ruegeria sp. PrR005</name>
    <dbReference type="NCBI Taxonomy" id="2706882"/>
    <lineage>
        <taxon>Bacteria</taxon>
        <taxon>Pseudomonadati</taxon>
        <taxon>Pseudomonadota</taxon>
        <taxon>Alphaproteobacteria</taxon>
        <taxon>Rhodobacterales</taxon>
        <taxon>Roseobacteraceae</taxon>
        <taxon>Ruegeria</taxon>
    </lineage>
</organism>
<dbReference type="RefSeq" id="WP_164126682.1">
    <property type="nucleotide sequence ID" value="NZ_JAAGOX010000001.1"/>
</dbReference>
<accession>A0A6B2NM87</accession>
<protein>
    <submittedName>
        <fullName evidence="1">Uncharacterized protein</fullName>
    </submittedName>
</protein>